<dbReference type="CDD" id="cd00833">
    <property type="entry name" value="PKS"/>
    <property type="match status" value="4"/>
</dbReference>
<dbReference type="PANTHER" id="PTHR43775:SF37">
    <property type="entry name" value="SI:DKEY-61P9.11"/>
    <property type="match status" value="1"/>
</dbReference>
<dbReference type="InterPro" id="IPR014031">
    <property type="entry name" value="Ketoacyl_synth_C"/>
</dbReference>
<dbReference type="InterPro" id="IPR015424">
    <property type="entry name" value="PyrdxlP-dep_Trfase"/>
</dbReference>
<evidence type="ECO:0000256" key="16">
    <source>
        <dbReference type="RuleBase" id="RU003707"/>
    </source>
</evidence>
<dbReference type="FunFam" id="3.40.47.10:FF:000019">
    <property type="entry name" value="Polyketide synthase type I"/>
    <property type="match status" value="4"/>
</dbReference>
<dbReference type="InterPro" id="IPR009081">
    <property type="entry name" value="PP-bd_ACP"/>
</dbReference>
<dbReference type="Pfam" id="PF21089">
    <property type="entry name" value="PKS_DH_N"/>
    <property type="match status" value="2"/>
</dbReference>
<evidence type="ECO:0000313" key="22">
    <source>
        <dbReference type="Proteomes" id="UP001143480"/>
    </source>
</evidence>
<dbReference type="InterPro" id="IPR036736">
    <property type="entry name" value="ACP-like_sf"/>
</dbReference>
<organism evidence="21 22">
    <name type="scientific">Dactylosporangium matsuzakiense</name>
    <dbReference type="NCBI Taxonomy" id="53360"/>
    <lineage>
        <taxon>Bacteria</taxon>
        <taxon>Bacillati</taxon>
        <taxon>Actinomycetota</taxon>
        <taxon>Actinomycetes</taxon>
        <taxon>Micromonosporales</taxon>
        <taxon>Micromonosporaceae</taxon>
        <taxon>Dactylosporangium</taxon>
    </lineage>
</organism>
<dbReference type="InterPro" id="IPR015421">
    <property type="entry name" value="PyrdxlP-dep_Trfase_major"/>
</dbReference>
<keyword evidence="10" id="KW-0677">Repeat</keyword>
<proteinExistence type="inferred from homology"/>
<dbReference type="InterPro" id="IPR054514">
    <property type="entry name" value="RhiE-like_linker"/>
</dbReference>
<dbReference type="GO" id="GO:0016020">
    <property type="term" value="C:membrane"/>
    <property type="evidence" value="ECO:0007669"/>
    <property type="project" value="UniProtKB-SubCell"/>
</dbReference>
<dbReference type="InterPro" id="IPR049900">
    <property type="entry name" value="PKS_mFAS_DH"/>
</dbReference>
<dbReference type="PROSITE" id="PS52019">
    <property type="entry name" value="PKS_MFAS_DH"/>
    <property type="match status" value="2"/>
</dbReference>
<dbReference type="InterPro" id="IPR016039">
    <property type="entry name" value="Thiolase-like"/>
</dbReference>
<feature type="domain" description="Carrier" evidence="18">
    <location>
        <begin position="5619"/>
        <end position="5693"/>
    </location>
</feature>
<feature type="compositionally biased region" description="Low complexity" evidence="17">
    <location>
        <begin position="1835"/>
        <end position="1846"/>
    </location>
</feature>
<reference evidence="21" key="1">
    <citation type="journal article" date="2014" name="Int. J. Syst. Evol. Microbiol.">
        <title>Complete genome sequence of Corynebacterium casei LMG S-19264T (=DSM 44701T), isolated from a smear-ripened cheese.</title>
        <authorList>
            <consortium name="US DOE Joint Genome Institute (JGI-PGF)"/>
            <person name="Walter F."/>
            <person name="Albersmeier A."/>
            <person name="Kalinowski J."/>
            <person name="Ruckert C."/>
        </authorList>
    </citation>
    <scope>NUCLEOTIDE SEQUENCE</scope>
    <source>
        <strain evidence="21">VKM Ac-1321</strain>
    </source>
</reference>
<comment type="pathway">
    <text evidence="4">Antibiotic biosynthesis.</text>
</comment>
<dbReference type="Gene3D" id="3.10.129.110">
    <property type="entry name" value="Polyketide synthase dehydratase"/>
    <property type="match status" value="2"/>
</dbReference>
<dbReference type="Pfam" id="PF01212">
    <property type="entry name" value="Beta_elim_lyase"/>
    <property type="match status" value="1"/>
</dbReference>
<dbReference type="InterPro" id="IPR057326">
    <property type="entry name" value="KR_dom"/>
</dbReference>
<feature type="domain" description="Carrier" evidence="18">
    <location>
        <begin position="314"/>
        <end position="391"/>
    </location>
</feature>
<dbReference type="Gene3D" id="3.40.47.10">
    <property type="match status" value="4"/>
</dbReference>
<dbReference type="Gene3D" id="1.10.1200.10">
    <property type="entry name" value="ACP-like"/>
    <property type="match status" value="6"/>
</dbReference>
<dbReference type="SUPFAM" id="SSF51735">
    <property type="entry name" value="NAD(P)-binding Rossmann-fold domains"/>
    <property type="match status" value="6"/>
</dbReference>
<dbReference type="Pfam" id="PF00109">
    <property type="entry name" value="ketoacyl-synt"/>
    <property type="match status" value="4"/>
</dbReference>
<evidence type="ECO:0000256" key="4">
    <source>
        <dbReference type="ARBA" id="ARBA00004792"/>
    </source>
</evidence>
<dbReference type="Pfam" id="PF14765">
    <property type="entry name" value="PS-DH"/>
    <property type="match status" value="2"/>
</dbReference>
<dbReference type="GO" id="GO:0005737">
    <property type="term" value="C:cytoplasm"/>
    <property type="evidence" value="ECO:0007669"/>
    <property type="project" value="UniProtKB-SubCell"/>
</dbReference>
<dbReference type="SMART" id="SM00823">
    <property type="entry name" value="PKS_PP"/>
    <property type="match status" value="6"/>
</dbReference>
<dbReference type="InterPro" id="IPR042104">
    <property type="entry name" value="PKS_dehydratase_sf"/>
</dbReference>
<comment type="similarity">
    <text evidence="16">Belongs to the enoyl-CoA hydratase/isomerase family.</text>
</comment>
<dbReference type="Gene3D" id="3.40.50.1820">
    <property type="entry name" value="alpha/beta hydrolase"/>
    <property type="match status" value="1"/>
</dbReference>
<keyword evidence="9" id="KW-0812">Transmembrane</keyword>
<dbReference type="InterPro" id="IPR001753">
    <property type="entry name" value="Enoyl-CoA_hydra/iso"/>
</dbReference>
<dbReference type="RefSeq" id="WP_261959849.1">
    <property type="nucleotide sequence ID" value="NZ_BAAAXA010000001.1"/>
</dbReference>
<feature type="compositionally biased region" description="Pro residues" evidence="17">
    <location>
        <begin position="403"/>
        <end position="414"/>
    </location>
</feature>
<dbReference type="Pfam" id="PF09924">
    <property type="entry name" value="LPG_synthase_C"/>
    <property type="match status" value="1"/>
</dbReference>
<dbReference type="SMART" id="SM00822">
    <property type="entry name" value="PKS_KR"/>
    <property type="match status" value="3"/>
</dbReference>
<keyword evidence="13" id="KW-0511">Multifunctional enzyme</keyword>
<dbReference type="InterPro" id="IPR024320">
    <property type="entry name" value="LPG_synthase_C"/>
</dbReference>
<dbReference type="CDD" id="cd08953">
    <property type="entry name" value="KR_2_SDR_x"/>
    <property type="match status" value="3"/>
</dbReference>
<dbReference type="Gene3D" id="3.90.1150.10">
    <property type="entry name" value="Aspartate Aminotransferase, domain 1"/>
    <property type="match status" value="1"/>
</dbReference>
<dbReference type="GO" id="GO:0016829">
    <property type="term" value="F:lyase activity"/>
    <property type="evidence" value="ECO:0007669"/>
    <property type="project" value="InterPro"/>
</dbReference>
<dbReference type="PANTHER" id="PTHR43775">
    <property type="entry name" value="FATTY ACID SYNTHASE"/>
    <property type="match status" value="1"/>
</dbReference>
<feature type="compositionally biased region" description="Low complexity" evidence="17">
    <location>
        <begin position="2000"/>
        <end position="2018"/>
    </location>
</feature>
<dbReference type="GO" id="GO:0006520">
    <property type="term" value="P:amino acid metabolic process"/>
    <property type="evidence" value="ECO:0007669"/>
    <property type="project" value="InterPro"/>
</dbReference>
<evidence type="ECO:0000256" key="5">
    <source>
        <dbReference type="ARBA" id="ARBA00022450"/>
    </source>
</evidence>
<protein>
    <recommendedName>
        <fullName evidence="23">3-hydroxyacyl-CoA dehydrogenase</fullName>
    </recommendedName>
</protein>
<dbReference type="InterPro" id="IPR013968">
    <property type="entry name" value="PKS_KR"/>
</dbReference>
<feature type="domain" description="Ketosynthase family 3 (KS3)" evidence="19">
    <location>
        <begin position="2050"/>
        <end position="2487"/>
    </location>
</feature>
<dbReference type="SUPFAM" id="SSF53383">
    <property type="entry name" value="PLP-dependent transferases"/>
    <property type="match status" value="1"/>
</dbReference>
<keyword evidence="22" id="KW-1185">Reference proteome</keyword>
<feature type="region of interest" description="Disordered" evidence="17">
    <location>
        <begin position="3787"/>
        <end position="3813"/>
    </location>
</feature>
<feature type="region of interest" description="Disordered" evidence="17">
    <location>
        <begin position="1989"/>
        <end position="2047"/>
    </location>
</feature>
<feature type="region of interest" description="Disordered" evidence="17">
    <location>
        <begin position="397"/>
        <end position="424"/>
    </location>
</feature>
<dbReference type="GO" id="GO:0003857">
    <property type="term" value="F:(3S)-3-hydroxyacyl-CoA dehydrogenase (NAD+) activity"/>
    <property type="evidence" value="ECO:0007669"/>
    <property type="project" value="UniProtKB-EC"/>
</dbReference>
<evidence type="ECO:0000256" key="3">
    <source>
        <dbReference type="ARBA" id="ARBA00004496"/>
    </source>
</evidence>
<dbReference type="InterPro" id="IPR029058">
    <property type="entry name" value="AB_hydrolase_fold"/>
</dbReference>
<dbReference type="InterPro" id="IPR032821">
    <property type="entry name" value="PKS_assoc"/>
</dbReference>
<keyword evidence="5" id="KW-0596">Phosphopantetheine</keyword>
<keyword evidence="8" id="KW-0808">Transferase</keyword>
<dbReference type="Gene3D" id="3.40.640.10">
    <property type="entry name" value="Type I PLP-dependent aspartate aminotransferase-like (Major domain)"/>
    <property type="match status" value="1"/>
</dbReference>
<feature type="active site" description="Proton donor; for dehydratase activity" evidence="15">
    <location>
        <position position="201"/>
    </location>
</feature>
<keyword evidence="11" id="KW-0663">Pyridoxal phosphate</keyword>
<dbReference type="InterPro" id="IPR015422">
    <property type="entry name" value="PyrdxlP-dep_Trfase_small"/>
</dbReference>
<comment type="caution">
    <text evidence="21">The sequence shown here is derived from an EMBL/GenBank/DDBJ whole genome shotgun (WGS) entry which is preliminary data.</text>
</comment>
<feature type="region of interest" description="C-terminal hotdog fold" evidence="15">
    <location>
        <begin position="2760"/>
        <end position="2896"/>
    </location>
</feature>
<dbReference type="InterPro" id="IPR006162">
    <property type="entry name" value="Ppantetheine_attach_site"/>
</dbReference>
<dbReference type="InterPro" id="IPR050091">
    <property type="entry name" value="PKS_NRPS_Biosynth_Enz"/>
</dbReference>
<dbReference type="PROSITE" id="PS00012">
    <property type="entry name" value="PHOSPHOPANTETHEINE"/>
    <property type="match status" value="3"/>
</dbReference>
<gene>
    <name evidence="21" type="ORF">GCM10017581_070750</name>
</gene>
<dbReference type="InterPro" id="IPR049551">
    <property type="entry name" value="PKS_DH_C"/>
</dbReference>
<dbReference type="Gene3D" id="3.40.50.720">
    <property type="entry name" value="NAD(P)-binding Rossmann-like Domain"/>
    <property type="match status" value="3"/>
</dbReference>
<dbReference type="Gene3D" id="3.30.70.3290">
    <property type="match status" value="1"/>
</dbReference>
<dbReference type="GO" id="GO:0031177">
    <property type="term" value="F:phosphopantetheine binding"/>
    <property type="evidence" value="ECO:0007669"/>
    <property type="project" value="InterPro"/>
</dbReference>
<dbReference type="InterPro" id="IPR018376">
    <property type="entry name" value="Enoyl-CoA_hyd/isom_CS"/>
</dbReference>
<dbReference type="InterPro" id="IPR014030">
    <property type="entry name" value="Ketoacyl_synth_N"/>
</dbReference>
<evidence type="ECO:0000259" key="18">
    <source>
        <dbReference type="PROSITE" id="PS50075"/>
    </source>
</evidence>
<dbReference type="SUPFAM" id="SSF53901">
    <property type="entry name" value="Thiolase-like"/>
    <property type="match status" value="4"/>
</dbReference>
<feature type="compositionally biased region" description="Low complexity" evidence="17">
    <location>
        <begin position="415"/>
        <end position="424"/>
    </location>
</feature>
<reference evidence="21" key="2">
    <citation type="submission" date="2023-01" db="EMBL/GenBank/DDBJ databases">
        <authorList>
            <person name="Sun Q."/>
            <person name="Evtushenko L."/>
        </authorList>
    </citation>
    <scope>NUCLEOTIDE SEQUENCE</scope>
    <source>
        <strain evidence="21">VKM Ac-1321</strain>
    </source>
</reference>
<dbReference type="InterPro" id="IPR000073">
    <property type="entry name" value="AB_hydrolase_1"/>
</dbReference>
<feature type="region of interest" description="N-terminal hotdog fold" evidence="15">
    <location>
        <begin position="1"/>
        <end position="118"/>
    </location>
</feature>
<dbReference type="InterPro" id="IPR020807">
    <property type="entry name" value="PKS_DH"/>
</dbReference>
<feature type="region of interest" description="C-terminal hotdog fold" evidence="15">
    <location>
        <begin position="140"/>
        <end position="285"/>
    </location>
</feature>
<dbReference type="InterPro" id="IPR018201">
    <property type="entry name" value="Ketoacyl_synth_AS"/>
</dbReference>
<evidence type="ECO:0000256" key="17">
    <source>
        <dbReference type="SAM" id="MobiDB-lite"/>
    </source>
</evidence>
<dbReference type="Pfam" id="PF02801">
    <property type="entry name" value="Ketoacyl-synt_C"/>
    <property type="match status" value="4"/>
</dbReference>
<feature type="domain" description="Ketosynthase family 3 (KS3)" evidence="19">
    <location>
        <begin position="892"/>
        <end position="1313"/>
    </location>
</feature>
<dbReference type="CDD" id="cd02440">
    <property type="entry name" value="AdoMet_MTases"/>
    <property type="match status" value="1"/>
</dbReference>
<dbReference type="InterPro" id="IPR029045">
    <property type="entry name" value="ClpP/crotonase-like_dom_sf"/>
</dbReference>
<feature type="domain" description="PKS/mFAS DH" evidence="20">
    <location>
        <begin position="2627"/>
        <end position="2896"/>
    </location>
</feature>
<evidence type="ECO:0000256" key="8">
    <source>
        <dbReference type="ARBA" id="ARBA00022679"/>
    </source>
</evidence>
<keyword evidence="6" id="KW-0963">Cytoplasm</keyword>
<sequence length="6922" mass="728940">MSEQDIECRIQLTHSDFIMANHRVHGVSVLPGVTFLDIVYRVLTAQGLDHRRLALRDVRFAAPVTTTEDHDRELRIAVVLSEPVPRVRVDSRPLRDGTPDGPWQENCRAELDGLGGHAELAEPGTAVSRIDIDALKSGAVRVDDMDLLYARTRREGIRHGAAMTCLGRLYRGPEYLLAELRLDPAVADHEDAFHLHPAKMDASTLAAFGQDEEVGEEPFIPLHIGHFRAPGRLRGTVYAYVPHPERPSKTGDLLRNDYSVHDGAGHLLAEFSEMSCKRIRHPELITRLGATPQRPAPAAEPVHPVVEPAVPAADPVVALVEHLRARIGERLGRAAGDVPVDVGFYDLGLDSVALLELGEELETLVGATLYPTLLFEYGDVASLARHLAGAHTIHIPTASQPAQPQPAQPQPAQPRPASTTPRPADSGAAFCLRQLWADRPITAVGTETGDLLVINGGPALVERLRAGARSVVTVMVGAGFDRLGPDRFRLDPTDRGQVGRLLDALAADGREITAYAQIVDAGPGNEPATAAAETLWVLAGALVERRLTRPTRIAVVAPEPAAPEQEAIAALAATITGEVPALRVRLVEASGPGLADVLLAELADEAEESWVRYRDGHRQAPGWADVPLPSGAAESFRRGGSYLVSGGAGGIAGLLAEHLVERYGARVMLVGRSTASADLERRMARWCARGGDVRYVRADITDPAQADAAAAATRAAFGRIDGVLHCAGAVRDGVFFRKPVGDLLATCAPKLAGTVNLDLATAGDPLDFFALFSSLSAVLANPGQADYAYANAFQLAYARQRAACADRPGRTLAMAWPLWRDGGMRPSAEAVERSTDRTGMTPLPTRVALELLTQALAGGPSVLAVLHGDPDRVPHLVAKAAEPSPVVVPERETAVAVIGLAGQYPGAEDLDAFWRNLADGRDSIVEVPPERWDHAAYFDPDRSAGGRTYGRWGGFLDGVDRFDFSFFGISRKDAGRMDPQERLFLMASWRALEDAGYASGSLSAQSVGVYVGVMWNHYQLLAEQDGGVAPPAMHASIANRVSYCLDLHGPSMAVDTACSSSLTAVHLAVESIRRGESDLALAGGVNVTIHPQKYLQLAQGQFLSSDGRCRSFGSDGDGYVPGEGVGAVVLKALDRALADGDHIYGVIRATALNHTGRTSGFTVPSPSVQGGLVRAAVAQAGWDPATIGYIEAHGTGTSLGDPIEVEGLRQAFAGAGLPSGSCPIGSVKSNIGHLESAAGIAGLTKVLLQLRHAELVPSLHSSTTNPKIDFTGTPFRVQQTRSAWAKAAGGTPRRAGISAFGAGGANAHLLVEEAPEAAVRTGRPDGACLFVLSARSDAALREHAQQYVDFLADRRPSAGAEARVAVVVAQMLAVPVEAVDHREPLGDLGLDAAGLQELNRHLDGLGLGRAGSGPATLDTTIAELAADGSADDPWLLADLTYSLQVGRTPMSNRLAIVAADVAALRDTLSAFLRCGPSDALWTSAAGGKAGLADSGAALREGRLAEVAAHWVAGGEVRWPTGQARRRPLPTYPFQREVCWLGRRRRTDDPVRIVAGPEEDARIVAPPIPSAVRPELGAGGGEGVEMRVLEPGIALLTMRDDGGRNMFTAAMMEGLESAFARIAADDAIKAVVVTGTETVFSMGATADALETLAGGGSRFTDAPFVYEGMLRCDRPVIAAVRGHASGGGLAFGLYADMVVMAREGVYSANFMKYGFTPGMGATYILEQRLGPVVAAEMFFTGRPLEGAELERRGANVSFAAQADVLAVALGLARSAAEKAPHAVRVLKRDLADRALERLRPVIVRESAMHDQVFGADSVSRIQEHFAKVNGFRAEPAPTPVATLAPRTTPTPAPAPAPAPVPAQVPQPAAEAPPAGPDSATVAAVVQDVLCASLYLEKSEIDPKLNFNEMGLDSLGAVELVREVNRAFGLDIDSVAVYDHPTIPQMVAHIGELLERDRNLRAAATAAAPRAVPPAPRDAAPVSLVSLRPVSEAPPAAPPPAVTLQPTAPTQAPAVTLQPTAPTPAPPVVEAPTVAAAPSPSPGTGPEMDDRAVPIAVIGMSGRFPDASDLDTLWHNLVTGRDSVREVPAGRWDVATYFDPDRRTPGRTYSKWAALLDDVDLFDPQFFRISPLEAAAMDPQQRLFLQTAWSCVEDAGYALTGGAKRRWGVFVGCAAGDYLDLLRPEQQSETAHAFLGNSSSVLAARIAYLLDLTGPTMAVDTACSSSLVAVHLACESIRSGECDAALAGGVALMLTPRMHVLTSKTGMLSPTGRSAPFDASADGIVLGEGSGAVLLKRLDRALADGDRVHGVILGSGVNGDGRTNGITAPSALSQADLIRRVQQRAGVVPTELSYVEAHGTGTPLGDPIEVRALDMVLGTDGDSCGIGSVKSNIGHTTMAAGVAGLLKVLLALRHRTLPPSLHYATANPEIDRQATQASSVGTRSAGFGRGRLRPIAAAEPWRPGSSGRLVGAVSSFGFSGTNAHLIVAEPPAPIRPAGAHEGPWLVPVSALDRPALVRSLNILADRLERHDSLADTAFTLALGRAHLPARAAFVVTDLPSLVPLLRSEAAGRPQPRGDGELHESAAAFVRGEDIDWHALYADSGGRRTSLPTYPFARERHWIDAGPATPAVSATPATPAVPMEPAASVQPTTPVEPGIGPVDWIVADHVIGGTPLLPGVASFELVAAASARPADSLRLTSVQWLRPFEVTQHREPAVVMNGDTFELSAQPGGPACTRGRVAPADAAPVAELLDPAAIAARCANIRTRADIYPAFAAAGIAYGPSFQALDLVRYGENEALGTITVPPARALELGTRPLHPVPLDAALQVIMVLTADEGRAQVPFALAALDVFGPVPAHGYAHVIRDGAAYTVRLADLDGRVLVRLTGLALRPVREPEPPIGLYVPSWADAAPLPTGPVTTGGALVIHGPEQPDLAEAIAAAHRAGGAAASTVAWPDAPLAMATAPDEVYFLAGRRAAGSEKALFRVVKALLANEFARRPLRLKVVLSGAVDVDGGPVTPSGAGTQGMAATIAAEYPQWTVGCIDIGSHSAAVAGIAERLRHERCTERLVAWRAGRRLVRALIPADMAPVPGRSTPAGFRAGGTYLIVGGAGGIGQALCRHLARTAGANLVIIGRSEAGGRIAALLADIEQLGGQGLYLSADTSDPQALRLAVRQARRRFGAVHGAFHAALVLRDRTLARMDESDLDAVLAPKVAGAVTFGETLRTERLDFLTFFSSAVSFTAAAGQANYAAASTFEDAYAMQLRRRCAFPVSVVNWGYWGSVGVVADERHAQRLAGFGVRSIDPSEGMTALTALLASGLPKALVIKANDEGLARLGVRPPAPSEQTGTTDPIARARAAFAELERLSVALVTRRLEEAGAVPATATSGEVLATRLHALPERRGLVDAVAEMLADSGTGPDAPVTADALLARYPDLAPHVELLTRSVEALPDVLNGSRGATEVLFPGGSADLVERVYRGQRSADHYHRLLAEQVAAAAARVHRELGRPARILEIGAGTGSSTAFVLPAVDGTPVDYCYTDVSTAFLRRGEDAFGQRYPSVRFQRLDIEQDPAPQGFAEHGYDIVVATNVLHATARMATTLGNARRLLTPGGLLLVNEVTRSSHFLTLTFGLTPGWWRFQDPAVRLRHTPLLGPRQWQRLLAEAGFGGVRTLGFAGTDPDRLEQCLFVATAGTVPSNAAAPAPAAVRDYVRDVFAEVLRFDAGRLEDRVTFENYGVDSLVSLDIVGRLERDLGSLPATLLFEQMTIADLAIYFLEHHADRLAAVLGHPEPAAAAAPRLDEPVRTPAEPPAREQASAPVETQVAEEDIAVVGVAGRYPGAPDVEAFWRLLADGRTGVTEVPAERWDWRTHFDPRKGTAQRTYSRWGGFIDGVDQFDPAFFGILPRDAENIDPQERLFLETAWELLERAGRLGESTREPSTGVFVGTMYGSYGQLAAAGWARGELSGAHSAYWSIANRVSYFLDLHGPSFAVDSACSSSLLAVHLACESIRRGECRTAIAGGVNVLLHPAHFVALSSLNMLSADGSSKVFDAAADGFVPGEGVGAVLLKPLRDAIADGDEIWGVLKGGLANAGGKTGGYTVPNPGAQADLVARAVRRAGVDPATIGYVEAHGTGTELGDPIETAGLSRAFDTDEPGGSRRAIGSVKANIGHLEGAAGIAGLTKVLLQLRHGRLAPCAHLETVNPKIGLDPQRWYFPRELTDWPRIAADVPRRAGVSSFGAGGANVHLVVEEYMGAPVARPQVIGQEHVFVLSARTPGQLRTYAARVAQFLGTPAALDIRLDDLCYTSQVGRRAMAERLAVRVHSRMDLAAKLSAYAAGDEAPGAEVPDGAAANDPVAAWVRGATVDWAARWPAPAPRRIGFPTYPFARSRHWLSTVEETVVRYQRPVWDLSPAAGSSWRPRVLLVSTEDRSLAQELRRIAEAAGTHVEVTAPGDDVSRTVKSLAGHGLLPDAIVHTGSPADPGSSLWPLLELVAGVLRGRSPSPLRVVYAHTGSAPRDVMVAAAIRTLALEHSGVGGARVQFETGAPAGFRAARLFEELTSAATGAVEVRIGDGVRSTKRLEEFTPVAAAAPPVRPDGTYLVTGGAGALGRHIARLLAEAGAGRVVLVGRSRPSRAVADSIAQLGAAVEYRRADIADEAAVRGLVAEIGALRGIVHAAGVTRDALAVRKTAEQVAEVLAPKVTGTVLLDAATAGAPLDFFVLFSSVVAETGNPGQADYAAANAFLNAFAEERESRRARGERRGRTVAIGWPLWADGGMRVDEATRKLFAQRWSMVPMSTAAGLDAFRRGLAGSQTSFLVAQCLPAAVPPDGPALSQARAVPQPDLADAADPERLRAGVEERLRGLASAFLLVDVSEVDLRDDLLETGFDSISLTELITRVNDVYRLDLLPTVLFECANLALFAEYLVREHPAEIAATLPPVASSTPSTPTALSAPAAVTGTPGAPSVTEAGARVMAAGSARGDVAVIGMAGVLPGAADLEAFWAGLAAGADLIGAAPADRLELHAHADTREVRAGFIADVAGFDADLFRISPAEAALMDPQQRLFLQAAWQSVEDAGYRPESLAGTDTGLFVGVSTTDYADLLRAHGVAVQAHTASGIAHSILANRVSHVLDLHGPSEAVDTACSSSLVAIHRAVQSIAAGDCTLALAGGVNALLSPGLFTAFAQSGMLSPDGACKTFDKDADGYVRGEGVGVILLKPLAAAEADGDHVYAVIRGTAVNHGGRSASLTAPNPEAQARVVARAYRSAGIDPATVTAIEAHGTGTRLGDPVEVEGLKKAFAELYGDRGHPAPAAAHVAIGSVKTNIGHLEAASGIAGVLKMLLAMRHRSLPPSIHFAEPNPYLRLDGTPFFVNDRLRPWDGVAGPDGQAVLRAGVSSFGFGGSNAHIVLESAPAAVSGAPVGPQLLVLSARGETALREYAGSLADALGAGLDRVAYTLQVGRTAYPHRLAFVARDAEHAAGVLRALADGETPAEVHRGVAPAGAPARVGGPADAASAPGGSLEAVATRWVDGAAVEFGELWPGAGPGRTPLPGPPLQRRTFWFDDRVDQTSREEAMPQAPEPGRPAAVAVRRGSRVSLAPVSAQRRTAPPAAVRELPPPSDPVPAPARTGAYAVVRDQVADILGMLPEEVAADRPFADLGLDSIFRMDLARRLNTAFSLELQAAELYEYDTVNLLAGHVTVGGSAGQVAAESVERVAVESVERVAVVSVAPVEGVRALVVQLVERVLARPIDETRSFTDNGLTSFDMLRIVSALERRFGAVRKTLLFDRPTVDALTDHLTGEYGPDRSAGLLRASLDEAPDSTAGPVSLVPVAAPSGDGPLIIRKRLLGELPQVSALLDEIDLAHAKEGGLAGRDIAPLAFVGSARRSYFNFSRRDEHLFAWSYAGSEEDFAPLVEEWIAYAARHGLRPNFLSLLPLGEVAGVPLTATPFGAVQRLEDLAAFTLDAAGMSRLRNLVRRFGRSGRCEVVEYRVGDDAGTDREIADMVDRWGAHKQMVNPYVGIVRDELRQGRLAGRHRVFLTRVNGALANVVIITKIPSEPGYLLDLEFYPQEMARGGLEYTIVAILEKLRDEGSELFSFGASFGVRLGTSPTADPDVEAGLTELRSAGIFGEGNFQFKNKFRPRNAAIYLCRPAQGPRTAVTDVILMIANPDIDADVPGMLHGGTPAPRPAAPAAVKAEETAKVPAKAPVKAPATARANAAVRDLAGCGYNPLNLAHADVEIDLLTDSWAELATPAVAARAAHLDDLAARRPDHRSGWTGPSWLPFEHAVLTSSGKAAEALLCRSWAGPRGTVIHNGLFPSWSLSLADAGFAAVRTPNVGDRRPRPTGLFQGDVDLPLLRGRLAEINGGTAFVGVELSGNATGGYPISVANLRAVREMAATHGVPIVLDATRILENAAFVARHEEQWRGADLWDVVRELLSLADAATFSLSKDFGVSFGGLVATRIPALADRLREHEAIRGREVGLAARKTLTAALDDRDGVARQVTERMEAVRALWTGLDAAGVPVVAPAAGHCVLLDLERVERLAGSALPAESCLAWIYGGTGVRAARHLGDLGPDAPSGRHLRLAVPVGLTAAEARDIAGRLAALWSDPSPIPELLPVEGRPGHAGAPLRYHPAAELPEDIEQAMREGHRAADDNVTVLREHAPGVRRLLLGRPDRPVEVLTAGDGPVLLLMHPFNIGAGVFAHQFAGLSDRFRLISVHHPGVGATAAAEDLTLDGLARLYRSVLDELGVTEQVHVLGSSFGGLVAQSYALQYPSGCASLTLVGSSYKVGNRNGEVNRLSVVAAEDFDRIVAHASSARIGRERAGLERLLLRCESMDPEIGLRFLDVFAAQPTLFGRLPDIEVPTLIVQGRHDTVIPAKAAHLLHGAIPIAQYVELAGAGHFPCLTHPDEVADVVLPFLAAHAPLGTSR</sequence>
<dbReference type="Pfam" id="PF00378">
    <property type="entry name" value="ECH_1"/>
    <property type="match status" value="1"/>
</dbReference>
<accession>A0A9W6KQB6</accession>
<dbReference type="Proteomes" id="UP001143480">
    <property type="component" value="Unassembled WGS sequence"/>
</dbReference>
<feature type="compositionally biased region" description="Pro residues" evidence="17">
    <location>
        <begin position="5606"/>
        <end position="5615"/>
    </location>
</feature>
<dbReference type="Gene3D" id="3.40.50.150">
    <property type="entry name" value="Vaccinia Virus protein VP39"/>
    <property type="match status" value="1"/>
</dbReference>
<dbReference type="PROSITE" id="PS00606">
    <property type="entry name" value="KS3_1"/>
    <property type="match status" value="4"/>
</dbReference>
<dbReference type="PROSITE" id="PS50075">
    <property type="entry name" value="CARRIER"/>
    <property type="match status" value="6"/>
</dbReference>
<comment type="catalytic activity">
    <reaction evidence="14">
        <text>a (3S)-3-hydroxyacyl-CoA + NAD(+) = a 3-oxoacyl-CoA + NADH + H(+)</text>
        <dbReference type="Rhea" id="RHEA:22432"/>
        <dbReference type="ChEBI" id="CHEBI:15378"/>
        <dbReference type="ChEBI" id="CHEBI:57318"/>
        <dbReference type="ChEBI" id="CHEBI:57540"/>
        <dbReference type="ChEBI" id="CHEBI:57945"/>
        <dbReference type="ChEBI" id="CHEBI:90726"/>
        <dbReference type="EC" id="1.1.1.35"/>
    </reaction>
</comment>
<dbReference type="GO" id="GO:0004315">
    <property type="term" value="F:3-oxoacyl-[acyl-carrier-protein] synthase activity"/>
    <property type="evidence" value="ECO:0007669"/>
    <property type="project" value="InterPro"/>
</dbReference>
<dbReference type="SUPFAM" id="SSF53335">
    <property type="entry name" value="S-adenosyl-L-methionine-dependent methyltransferases"/>
    <property type="match status" value="1"/>
</dbReference>
<dbReference type="PROSITE" id="PS52004">
    <property type="entry name" value="KS3_2"/>
    <property type="match status" value="4"/>
</dbReference>
<evidence type="ECO:0000313" key="21">
    <source>
        <dbReference type="EMBL" id="GLL05328.1"/>
    </source>
</evidence>
<dbReference type="Pfam" id="PF08242">
    <property type="entry name" value="Methyltransf_12"/>
    <property type="match status" value="1"/>
</dbReference>
<keyword evidence="7" id="KW-0597">Phosphoprotein</keyword>
<feature type="region of interest" description="Disordered" evidence="17">
    <location>
        <begin position="1835"/>
        <end position="1876"/>
    </location>
</feature>
<dbReference type="InterPro" id="IPR029063">
    <property type="entry name" value="SAM-dependent_MTases_sf"/>
</dbReference>
<evidence type="ECO:0000256" key="15">
    <source>
        <dbReference type="PROSITE-ProRule" id="PRU01363"/>
    </source>
</evidence>
<dbReference type="InterPro" id="IPR013217">
    <property type="entry name" value="Methyltransf_12"/>
</dbReference>
<dbReference type="InterPro" id="IPR036291">
    <property type="entry name" value="NAD(P)-bd_dom_sf"/>
</dbReference>
<dbReference type="SUPFAM" id="SSF52096">
    <property type="entry name" value="ClpP/crotonase"/>
    <property type="match status" value="1"/>
</dbReference>
<evidence type="ECO:0000256" key="1">
    <source>
        <dbReference type="ARBA" id="ARBA00001933"/>
    </source>
</evidence>
<keyword evidence="12" id="KW-1133">Transmembrane helix</keyword>
<feature type="domain" description="Carrier" evidence="18">
    <location>
        <begin position="5720"/>
        <end position="5793"/>
    </location>
</feature>
<feature type="active site" description="Proton acceptor; for dehydratase activity" evidence="15">
    <location>
        <position position="22"/>
    </location>
</feature>
<feature type="domain" description="Ketosynthase family 3 (KS3)" evidence="19">
    <location>
        <begin position="3818"/>
        <end position="4243"/>
    </location>
</feature>
<evidence type="ECO:0000259" key="19">
    <source>
        <dbReference type="PROSITE" id="PS52004"/>
    </source>
</evidence>
<dbReference type="Pfam" id="PF08659">
    <property type="entry name" value="KR"/>
    <property type="match status" value="3"/>
</dbReference>
<feature type="compositionally biased region" description="Pro residues" evidence="17">
    <location>
        <begin position="1847"/>
        <end position="1863"/>
    </location>
</feature>
<dbReference type="InterPro" id="IPR020806">
    <property type="entry name" value="PKS_PP-bd"/>
</dbReference>
<feature type="active site" description="Proton acceptor; for dehydratase activity" evidence="15">
    <location>
        <position position="2666"/>
    </location>
</feature>
<dbReference type="Pfam" id="PF22336">
    <property type="entry name" value="RhiE-like_linker"/>
    <property type="match status" value="3"/>
</dbReference>
<feature type="region of interest" description="N-terminal hotdog fold" evidence="15">
    <location>
        <begin position="2627"/>
        <end position="2745"/>
    </location>
</feature>
<dbReference type="InterPro" id="IPR020841">
    <property type="entry name" value="PKS_Beta-ketoAc_synthase_dom"/>
</dbReference>
<evidence type="ECO:0000256" key="7">
    <source>
        <dbReference type="ARBA" id="ARBA00022553"/>
    </source>
</evidence>
<dbReference type="Gene3D" id="1.10.1240.100">
    <property type="match status" value="3"/>
</dbReference>
<feature type="domain" description="Carrier" evidence="18">
    <location>
        <begin position="3698"/>
        <end position="3771"/>
    </location>
</feature>
<keyword evidence="12" id="KW-0472">Membrane</keyword>
<dbReference type="PROSITE" id="PS00166">
    <property type="entry name" value="ENOYL_COA_HYDRATASE"/>
    <property type="match status" value="1"/>
</dbReference>
<dbReference type="SMART" id="SM00825">
    <property type="entry name" value="PKS_KS"/>
    <property type="match status" value="4"/>
</dbReference>
<dbReference type="InterPro" id="IPR049552">
    <property type="entry name" value="PKS_DH_N"/>
</dbReference>
<evidence type="ECO:0000256" key="11">
    <source>
        <dbReference type="ARBA" id="ARBA00022898"/>
    </source>
</evidence>
<dbReference type="SMART" id="SM01294">
    <property type="entry name" value="PKS_PP_betabranch"/>
    <property type="match status" value="3"/>
</dbReference>
<feature type="domain" description="Carrier" evidence="18">
    <location>
        <begin position="4848"/>
        <end position="4922"/>
    </location>
</feature>
<dbReference type="Pfam" id="PF16197">
    <property type="entry name" value="KAsynt_C_assoc"/>
    <property type="match status" value="2"/>
</dbReference>
<feature type="region of interest" description="Disordered" evidence="17">
    <location>
        <begin position="5588"/>
        <end position="5615"/>
    </location>
</feature>
<dbReference type="CDD" id="cd06558">
    <property type="entry name" value="crotonase-like"/>
    <property type="match status" value="1"/>
</dbReference>
<evidence type="ECO:0000256" key="10">
    <source>
        <dbReference type="ARBA" id="ARBA00022737"/>
    </source>
</evidence>
<evidence type="ECO:0008006" key="23">
    <source>
        <dbReference type="Google" id="ProtNLM"/>
    </source>
</evidence>
<dbReference type="PRINTS" id="PR00111">
    <property type="entry name" value="ABHYDROLASE"/>
</dbReference>
<evidence type="ECO:0000256" key="14">
    <source>
        <dbReference type="ARBA" id="ARBA00049556"/>
    </source>
</evidence>
<evidence type="ECO:0000256" key="12">
    <source>
        <dbReference type="ARBA" id="ARBA00022989"/>
    </source>
</evidence>
<feature type="region of interest" description="Disordered" evidence="17">
    <location>
        <begin position="2630"/>
        <end position="2649"/>
    </location>
</feature>
<comment type="subcellular location">
    <subcellularLocation>
        <location evidence="3">Cytoplasm</location>
    </subcellularLocation>
    <subcellularLocation>
        <location evidence="2">Membrane</location>
        <topology evidence="2">Multi-pass membrane protein</topology>
    </subcellularLocation>
</comment>
<dbReference type="InterPro" id="IPR001597">
    <property type="entry name" value="ArAA_b-elim_lyase/Thr_aldolase"/>
</dbReference>
<dbReference type="SUPFAM" id="SSF53474">
    <property type="entry name" value="alpha/beta-Hydrolases"/>
    <property type="match status" value="1"/>
</dbReference>
<dbReference type="Pfam" id="PF00550">
    <property type="entry name" value="PP-binding"/>
    <property type="match status" value="6"/>
</dbReference>
<feature type="domain" description="Carrier" evidence="18">
    <location>
        <begin position="1878"/>
        <end position="1952"/>
    </location>
</feature>
<evidence type="ECO:0000256" key="9">
    <source>
        <dbReference type="ARBA" id="ARBA00022692"/>
    </source>
</evidence>
<dbReference type="Pfam" id="PF00561">
    <property type="entry name" value="Abhydrolase_1"/>
    <property type="match status" value="1"/>
</dbReference>
<evidence type="ECO:0000256" key="6">
    <source>
        <dbReference type="ARBA" id="ARBA00022490"/>
    </source>
</evidence>
<feature type="domain" description="PKS/mFAS DH" evidence="20">
    <location>
        <begin position="1"/>
        <end position="285"/>
    </location>
</feature>
<dbReference type="EMBL" id="BSFP01000055">
    <property type="protein sequence ID" value="GLL05328.1"/>
    <property type="molecule type" value="Genomic_DNA"/>
</dbReference>
<feature type="region of interest" description="Disordered" evidence="17">
    <location>
        <begin position="4933"/>
        <end position="4954"/>
    </location>
</feature>
<comment type="cofactor">
    <cofactor evidence="1">
        <name>pyridoxal 5'-phosphate</name>
        <dbReference type="ChEBI" id="CHEBI:597326"/>
    </cofactor>
</comment>
<dbReference type="SMART" id="SM00826">
    <property type="entry name" value="PKS_DH"/>
    <property type="match status" value="1"/>
</dbReference>
<dbReference type="SUPFAM" id="SSF47336">
    <property type="entry name" value="ACP-like"/>
    <property type="match status" value="6"/>
</dbReference>
<evidence type="ECO:0000256" key="2">
    <source>
        <dbReference type="ARBA" id="ARBA00004141"/>
    </source>
</evidence>
<name>A0A9W6KQB6_9ACTN</name>
<dbReference type="GO" id="GO:0006633">
    <property type="term" value="P:fatty acid biosynthetic process"/>
    <property type="evidence" value="ECO:0007669"/>
    <property type="project" value="InterPro"/>
</dbReference>
<feature type="domain" description="Ketosynthase family 3 (KS3)" evidence="19">
    <location>
        <begin position="4973"/>
        <end position="5401"/>
    </location>
</feature>
<dbReference type="NCBIfam" id="NF005496">
    <property type="entry name" value="PRK07110.1"/>
    <property type="match status" value="1"/>
</dbReference>
<feature type="compositionally biased region" description="Low complexity" evidence="17">
    <location>
        <begin position="2028"/>
        <end position="2044"/>
    </location>
</feature>
<feature type="active site" description="Proton donor; for dehydratase activity" evidence="15">
    <location>
        <position position="2821"/>
    </location>
</feature>
<evidence type="ECO:0000259" key="20">
    <source>
        <dbReference type="PROSITE" id="PS52019"/>
    </source>
</evidence>
<dbReference type="GO" id="GO:0004312">
    <property type="term" value="F:fatty acid synthase activity"/>
    <property type="evidence" value="ECO:0007669"/>
    <property type="project" value="TreeGrafter"/>
</dbReference>
<evidence type="ECO:0000256" key="13">
    <source>
        <dbReference type="ARBA" id="ARBA00023268"/>
    </source>
</evidence>
<dbReference type="Gene3D" id="3.90.226.10">
    <property type="entry name" value="2-enoyl-CoA Hydratase, Chain A, domain 1"/>
    <property type="match status" value="1"/>
</dbReference>